<dbReference type="InterPro" id="IPR005720">
    <property type="entry name" value="Dihydroorotate_DH_cat"/>
</dbReference>
<evidence type="ECO:0000313" key="10">
    <source>
        <dbReference type="Proteomes" id="UP000838763"/>
    </source>
</evidence>
<dbReference type="GO" id="GO:0006207">
    <property type="term" value="P:'de novo' pyrimidine nucleobase biosynthetic process"/>
    <property type="evidence" value="ECO:0007669"/>
    <property type="project" value="InterPro"/>
</dbReference>
<reference evidence="9" key="1">
    <citation type="submission" date="2022-11" db="EMBL/GenBank/DDBJ databases">
        <authorList>
            <person name="Scott C."/>
            <person name="Bruce N."/>
        </authorList>
    </citation>
    <scope>NUCLEOTIDE SEQUENCE</scope>
</reference>
<feature type="transmembrane region" description="Helical" evidence="7">
    <location>
        <begin position="32"/>
        <end position="49"/>
    </location>
</feature>
<accession>A0A9P1MBM1</accession>
<dbReference type="Pfam" id="PF01180">
    <property type="entry name" value="DHO_dh"/>
    <property type="match status" value="1"/>
</dbReference>
<evidence type="ECO:0000256" key="6">
    <source>
        <dbReference type="ARBA" id="ARBA00023136"/>
    </source>
</evidence>
<dbReference type="OrthoDB" id="14784at2759"/>
<comment type="cofactor">
    <cofactor evidence="1">
        <name>FMN</name>
        <dbReference type="ChEBI" id="CHEBI:58210"/>
    </cofactor>
</comment>
<dbReference type="Gene3D" id="3.20.20.70">
    <property type="entry name" value="Aldolase class I"/>
    <property type="match status" value="1"/>
</dbReference>
<dbReference type="CDD" id="cd04738">
    <property type="entry name" value="DHOD_2_like"/>
    <property type="match status" value="1"/>
</dbReference>
<dbReference type="AlphaFoldDB" id="A0A9P1MBM1"/>
<dbReference type="InterPro" id="IPR050074">
    <property type="entry name" value="DHO_dehydrogenase"/>
</dbReference>
<evidence type="ECO:0000313" key="9">
    <source>
        <dbReference type="EMBL" id="CAI4214869.1"/>
    </source>
</evidence>
<evidence type="ECO:0000256" key="7">
    <source>
        <dbReference type="SAM" id="Phobius"/>
    </source>
</evidence>
<comment type="caution">
    <text evidence="9">The sequence shown here is derived from an EMBL/GenBank/DDBJ whole genome shotgun (WGS) entry which is preliminary data.</text>
</comment>
<feature type="domain" description="Dihydroorotate dehydrogenase catalytic" evidence="8">
    <location>
        <begin position="199"/>
        <end position="504"/>
    </location>
</feature>
<keyword evidence="10" id="KW-1185">Reference proteome</keyword>
<gene>
    <name evidence="9" type="ORF">PPNO1_LOCUS4597</name>
</gene>
<evidence type="ECO:0000256" key="5">
    <source>
        <dbReference type="ARBA" id="ARBA00023002"/>
    </source>
</evidence>
<evidence type="ECO:0000256" key="3">
    <source>
        <dbReference type="ARBA" id="ARBA00022630"/>
    </source>
</evidence>
<keyword evidence="7" id="KW-0812">Transmembrane</keyword>
<dbReference type="InterPro" id="IPR005719">
    <property type="entry name" value="Dihydroorotate_DH_2"/>
</dbReference>
<evidence type="ECO:0000256" key="1">
    <source>
        <dbReference type="ARBA" id="ARBA00001917"/>
    </source>
</evidence>
<evidence type="ECO:0000256" key="2">
    <source>
        <dbReference type="ARBA" id="ARBA00004725"/>
    </source>
</evidence>
<name>A0A9P1MBM1_9PEZI</name>
<dbReference type="SUPFAM" id="SSF51395">
    <property type="entry name" value="FMN-linked oxidoreductases"/>
    <property type="match status" value="1"/>
</dbReference>
<dbReference type="GO" id="GO:0004152">
    <property type="term" value="F:dihydroorotate dehydrogenase activity"/>
    <property type="evidence" value="ECO:0007669"/>
    <property type="project" value="InterPro"/>
</dbReference>
<dbReference type="PANTHER" id="PTHR48109:SF4">
    <property type="entry name" value="DIHYDROOROTATE DEHYDROGENASE (QUINONE), MITOCHONDRIAL"/>
    <property type="match status" value="1"/>
</dbReference>
<keyword evidence="4" id="KW-0288">FMN</keyword>
<dbReference type="GO" id="GO:0005743">
    <property type="term" value="C:mitochondrial inner membrane"/>
    <property type="evidence" value="ECO:0007669"/>
    <property type="project" value="TreeGrafter"/>
</dbReference>
<proteinExistence type="predicted"/>
<dbReference type="Proteomes" id="UP000838763">
    <property type="component" value="Unassembled WGS sequence"/>
</dbReference>
<dbReference type="PANTHER" id="PTHR48109">
    <property type="entry name" value="DIHYDROOROTATE DEHYDROGENASE (QUINONE), MITOCHONDRIAL-RELATED"/>
    <property type="match status" value="1"/>
</dbReference>
<dbReference type="EMBL" id="CALLCH030000012">
    <property type="protein sequence ID" value="CAI4214869.1"/>
    <property type="molecule type" value="Genomic_DNA"/>
</dbReference>
<keyword evidence="5" id="KW-0560">Oxidoreductase</keyword>
<keyword evidence="6 7" id="KW-0472">Membrane</keyword>
<feature type="transmembrane region" description="Helical" evidence="7">
    <location>
        <begin position="139"/>
        <end position="157"/>
    </location>
</feature>
<organism evidence="9 10">
    <name type="scientific">Parascedosporium putredinis</name>
    <dbReference type="NCBI Taxonomy" id="1442378"/>
    <lineage>
        <taxon>Eukaryota</taxon>
        <taxon>Fungi</taxon>
        <taxon>Dikarya</taxon>
        <taxon>Ascomycota</taxon>
        <taxon>Pezizomycotina</taxon>
        <taxon>Sordariomycetes</taxon>
        <taxon>Hypocreomycetidae</taxon>
        <taxon>Microascales</taxon>
        <taxon>Microascaceae</taxon>
        <taxon>Parascedosporium</taxon>
    </lineage>
</organism>
<evidence type="ECO:0000259" key="8">
    <source>
        <dbReference type="Pfam" id="PF01180"/>
    </source>
</evidence>
<protein>
    <recommendedName>
        <fullName evidence="8">Dihydroorotate dehydrogenase catalytic domain-containing protein</fullName>
    </recommendedName>
</protein>
<comment type="pathway">
    <text evidence="2">Pyrimidine metabolism; UMP biosynthesis via de novo pathway.</text>
</comment>
<sequence length="512" mass="55368">MGGHVNKIPYPKHVWSPAGGWYSQPANWKRNTFVLGAAVFGITCVIWKISAEKEQFAHRPEPERFYPSRGYENKLVFCDTCGQNLPLSGILYPQAIGPFYDEETVRKTKDIERLSPKAPAAPRRYASTQSSSAGGGFKVLLYGAATVVVAGAGYIYFTDTRSAFHRFVVPPMLEQFSPTPKMPTTREGRALASSDEPSLAVRVHNTTLDNPIGISAGLDKDAAIPDALFALGAGIVEVGGCTPKPQPGNARPRCWRTPTIDGMVNCYGLNSLGADAMARTLRERVRIYARSHGITEEDVLSGRAGVPVGSLLPGRLLCVQVAKNKDTSEQDAASDYAFCASRLARYADVIVVNVSSPNTAGLRDLQSGDKLVGLLGAVVQAVETSTKGVRATPPKVMVKVSPTRMTSVAITNKEKSILMMPDGGFSGPSMYNRTLELVKKYRKWIDVPAFKDKERKVIFASGGLTNGKEALELQNAGADVAMLYTNLVYGGAGTVTRIKDEMKNEIKGVKKE</sequence>
<dbReference type="InterPro" id="IPR013785">
    <property type="entry name" value="Aldolase_TIM"/>
</dbReference>
<keyword evidence="7" id="KW-1133">Transmembrane helix</keyword>
<keyword evidence="3" id="KW-0285">Flavoprotein</keyword>
<dbReference type="GO" id="GO:0009220">
    <property type="term" value="P:pyrimidine ribonucleotide biosynthetic process"/>
    <property type="evidence" value="ECO:0007669"/>
    <property type="project" value="TreeGrafter"/>
</dbReference>
<evidence type="ECO:0000256" key="4">
    <source>
        <dbReference type="ARBA" id="ARBA00022643"/>
    </source>
</evidence>